<proteinExistence type="predicted"/>
<comment type="caution">
    <text evidence="2">The sequence shown here is derived from an EMBL/GenBank/DDBJ whole genome shotgun (WGS) entry which is preliminary data.</text>
</comment>
<accession>A0ABS6F5N6</accession>
<dbReference type="Proteomes" id="UP000787672">
    <property type="component" value="Unassembled WGS sequence"/>
</dbReference>
<dbReference type="Pfam" id="PF03737">
    <property type="entry name" value="RraA-like"/>
    <property type="match status" value="1"/>
</dbReference>
<evidence type="ECO:0000313" key="3">
    <source>
        <dbReference type="Proteomes" id="UP000787672"/>
    </source>
</evidence>
<organism evidence="2 3">
    <name type="scientific">Dysosmobacter acutus</name>
    <dbReference type="NCBI Taxonomy" id="2841504"/>
    <lineage>
        <taxon>Bacteria</taxon>
        <taxon>Bacillati</taxon>
        <taxon>Bacillota</taxon>
        <taxon>Clostridia</taxon>
        <taxon>Eubacteriales</taxon>
        <taxon>Oscillospiraceae</taxon>
        <taxon>Dysosmobacter</taxon>
    </lineage>
</organism>
<evidence type="ECO:0000256" key="1">
    <source>
        <dbReference type="ARBA" id="ARBA00029596"/>
    </source>
</evidence>
<evidence type="ECO:0000313" key="2">
    <source>
        <dbReference type="EMBL" id="MBU5625355.1"/>
    </source>
</evidence>
<dbReference type="RefSeq" id="WP_216557023.1">
    <property type="nucleotide sequence ID" value="NZ_JAHLQN010000001.1"/>
</dbReference>
<keyword evidence="3" id="KW-1185">Reference proteome</keyword>
<dbReference type="EMBL" id="JAHLQN010000001">
    <property type="protein sequence ID" value="MBU5625355.1"/>
    <property type="molecule type" value="Genomic_DNA"/>
</dbReference>
<dbReference type="PANTHER" id="PTHR33254">
    <property type="entry name" value="4-HYDROXY-4-METHYL-2-OXOGLUTARATE ALDOLASE 3-RELATED"/>
    <property type="match status" value="1"/>
</dbReference>
<reference evidence="2 3" key="1">
    <citation type="submission" date="2021-06" db="EMBL/GenBank/DDBJ databases">
        <authorList>
            <person name="Sun Q."/>
            <person name="Li D."/>
        </authorList>
    </citation>
    <scope>NUCLEOTIDE SEQUENCE [LARGE SCALE GENOMIC DNA]</scope>
    <source>
        <strain evidence="2 3">MSJ-2</strain>
    </source>
</reference>
<dbReference type="PANTHER" id="PTHR33254:SF4">
    <property type="entry name" value="4-HYDROXY-4-METHYL-2-OXOGLUTARATE ALDOLASE 3-RELATED"/>
    <property type="match status" value="1"/>
</dbReference>
<gene>
    <name evidence="2" type="ORF">KQI82_00200</name>
</gene>
<dbReference type="NCBIfam" id="NF004850">
    <property type="entry name" value="PRK06201.1"/>
    <property type="match status" value="1"/>
</dbReference>
<dbReference type="CDD" id="cd16841">
    <property type="entry name" value="RraA_family"/>
    <property type="match status" value="1"/>
</dbReference>
<sequence length="231" mass="24823">MPIGNRIFLRRPLPDKALVAAFSSIPAANIADTMGRSCAMHPRIKRMSGACGIIAGPALTVKSRGGDNLMIHQALDMAQPGDILVVSNDEDSTRALMGEVMFTYAQYQRRLGGLVLDGPIRDADELRAMTLPVYATGSTPGGPHKDGPGEINVPIACGGISVAPGDIIVADGDGVIVIPLRDAPQVLEAAKKYRTQDEAKVLAARSGTQNRDWVQKRIEERHVEILDKRYC</sequence>
<name>A0ABS6F5N6_9FIRM</name>
<dbReference type="InterPro" id="IPR005493">
    <property type="entry name" value="RraA/RraA-like"/>
</dbReference>
<protein>
    <recommendedName>
        <fullName evidence="1">Regulator of ribonuclease activity homolog</fullName>
    </recommendedName>
</protein>